<dbReference type="Gene3D" id="2.40.400.10">
    <property type="entry name" value="Acetoacetate decarboxylase-like"/>
    <property type="match status" value="1"/>
</dbReference>
<organism evidence="1 2">
    <name type="scientific">Algoriphagus halophytocola</name>
    <dbReference type="NCBI Taxonomy" id="2991499"/>
    <lineage>
        <taxon>Bacteria</taxon>
        <taxon>Pseudomonadati</taxon>
        <taxon>Bacteroidota</taxon>
        <taxon>Cytophagia</taxon>
        <taxon>Cytophagales</taxon>
        <taxon>Cyclobacteriaceae</taxon>
        <taxon>Algoriphagus</taxon>
    </lineage>
</organism>
<name>A0ABY6MF64_9BACT</name>
<evidence type="ECO:0000313" key="1">
    <source>
        <dbReference type="EMBL" id="UZD22069.1"/>
    </source>
</evidence>
<reference evidence="1" key="1">
    <citation type="submission" date="2022-10" db="EMBL/GenBank/DDBJ databases">
        <title>Algoriphagus sp. a novel bacteria isolate from halophytes salicornia europaea.</title>
        <authorList>
            <person name="Peng Y."/>
            <person name="Jiang L."/>
            <person name="Lee J."/>
        </authorList>
    </citation>
    <scope>NUCLEOTIDE SEQUENCE</scope>
    <source>
        <strain evidence="1">TR-M5</strain>
    </source>
</reference>
<protein>
    <submittedName>
        <fullName evidence="1">Acetoacetate decarboxylase family protein</fullName>
    </submittedName>
</protein>
<dbReference type="Proteomes" id="UP001163156">
    <property type="component" value="Chromosome"/>
</dbReference>
<proteinExistence type="predicted"/>
<accession>A0ABY6MF64</accession>
<dbReference type="InterPro" id="IPR023375">
    <property type="entry name" value="ADC_dom_sf"/>
</dbReference>
<dbReference type="RefSeq" id="WP_264808533.1">
    <property type="nucleotide sequence ID" value="NZ_CP110226.1"/>
</dbReference>
<sequence length="224" mass="25377">MPENHQIAKKNLKVYRRSPAPWKLMGEGIILIYRFKKDWIEENGQLPLHLKGQFRGGLGYVMLVNYAFSPVGPYNELLFIPGKFGKNKKQAITKIYVDKDVSTYNGRANWGIPKETLPIAWEKAVGKDIINISDQDKQVFSCEVKSGGIPFPASTSFLPIDLHQVWNKVDYYTKPSGFGTGRLAKIQNLSVDPAYFPDISSQKPLLVIKISPFRIKFPLAKYAL</sequence>
<dbReference type="InterPro" id="IPR010451">
    <property type="entry name" value="Acetoacetate_decarboxylase"/>
</dbReference>
<evidence type="ECO:0000313" key="2">
    <source>
        <dbReference type="Proteomes" id="UP001163156"/>
    </source>
</evidence>
<dbReference type="EMBL" id="CP110226">
    <property type="protein sequence ID" value="UZD22069.1"/>
    <property type="molecule type" value="Genomic_DNA"/>
</dbReference>
<dbReference type="PANTHER" id="PTHR40518">
    <property type="entry name" value="ACETOACETATE DECARBOXYLASE"/>
    <property type="match status" value="1"/>
</dbReference>
<dbReference type="PANTHER" id="PTHR40518:SF1">
    <property type="entry name" value="ACETOACETATE DECARBOXYLASE"/>
    <property type="match status" value="1"/>
</dbReference>
<dbReference type="SUPFAM" id="SSF160104">
    <property type="entry name" value="Acetoacetate decarboxylase-like"/>
    <property type="match status" value="1"/>
</dbReference>
<keyword evidence="2" id="KW-1185">Reference proteome</keyword>
<dbReference type="Pfam" id="PF06314">
    <property type="entry name" value="ADC"/>
    <property type="match status" value="1"/>
</dbReference>
<gene>
    <name evidence="1" type="ORF">OM944_15500</name>
</gene>